<protein>
    <submittedName>
        <fullName evidence="1">Uncharacterized protein</fullName>
    </submittedName>
</protein>
<evidence type="ECO:0000313" key="1">
    <source>
        <dbReference type="EMBL" id="EMI54549.1"/>
    </source>
</evidence>
<accession>M5TZS9</accession>
<sequence length="62" mass="7090">MTNPSVTVTFRVVCSFRTQSVIRIRAVATSIRRRSYGFDSEDILVPNTREGCLTTMVDHWVI</sequence>
<keyword evidence="2" id="KW-1185">Reference proteome</keyword>
<evidence type="ECO:0000313" key="2">
    <source>
        <dbReference type="Proteomes" id="UP000011885"/>
    </source>
</evidence>
<name>M5TZS9_9BACT</name>
<organism evidence="1 2">
    <name type="scientific">Rhodopirellula sallentina SM41</name>
    <dbReference type="NCBI Taxonomy" id="1263870"/>
    <lineage>
        <taxon>Bacteria</taxon>
        <taxon>Pseudomonadati</taxon>
        <taxon>Planctomycetota</taxon>
        <taxon>Planctomycetia</taxon>
        <taxon>Pirellulales</taxon>
        <taxon>Pirellulaceae</taxon>
        <taxon>Rhodopirellula</taxon>
    </lineage>
</organism>
<dbReference type="RefSeq" id="WP_008682015.1">
    <property type="nucleotide sequence ID" value="NZ_ANOH01000274.1"/>
</dbReference>
<gene>
    <name evidence="1" type="ORF">RSSM_04020</name>
</gene>
<comment type="caution">
    <text evidence="1">The sequence shown here is derived from an EMBL/GenBank/DDBJ whole genome shotgun (WGS) entry which is preliminary data.</text>
</comment>
<dbReference type="Proteomes" id="UP000011885">
    <property type="component" value="Unassembled WGS sequence"/>
</dbReference>
<reference evidence="1 2" key="1">
    <citation type="journal article" date="2013" name="Mar. Genomics">
        <title>Expression of sulfatases in Rhodopirellula baltica and the diversity of sulfatases in the genus Rhodopirellula.</title>
        <authorList>
            <person name="Wegner C.E."/>
            <person name="Richter-Heitmann T."/>
            <person name="Klindworth A."/>
            <person name="Klockow C."/>
            <person name="Richter M."/>
            <person name="Achstetter T."/>
            <person name="Glockner F.O."/>
            <person name="Harder J."/>
        </authorList>
    </citation>
    <scope>NUCLEOTIDE SEQUENCE [LARGE SCALE GENOMIC DNA]</scope>
    <source>
        <strain evidence="1 2">SM41</strain>
    </source>
</reference>
<dbReference type="EMBL" id="ANOH01000274">
    <property type="protein sequence ID" value="EMI54549.1"/>
    <property type="molecule type" value="Genomic_DNA"/>
</dbReference>
<dbReference type="AlphaFoldDB" id="M5TZS9"/>
<proteinExistence type="predicted"/>
<dbReference type="PATRIC" id="fig|1263870.3.peg.4255"/>